<keyword evidence="4 10" id="KW-0808">Transferase</keyword>
<dbReference type="RefSeq" id="WP_074674153.1">
    <property type="nucleotide sequence ID" value="NZ_FNTB01000001.1"/>
</dbReference>
<dbReference type="InterPro" id="IPR006001">
    <property type="entry name" value="Therm_gnt_kin"/>
</dbReference>
<keyword evidence="6 10" id="KW-0418">Kinase</keyword>
<name>A0A1H4T1R9_9FLAO</name>
<dbReference type="GO" id="GO:0005524">
    <property type="term" value="F:ATP binding"/>
    <property type="evidence" value="ECO:0007669"/>
    <property type="project" value="UniProtKB-KW"/>
</dbReference>
<gene>
    <name evidence="11" type="ORF">SAMN05192540_3333</name>
</gene>
<evidence type="ECO:0000256" key="10">
    <source>
        <dbReference type="RuleBase" id="RU363066"/>
    </source>
</evidence>
<comment type="pathway">
    <text evidence="1">Carbohydrate acid metabolism.</text>
</comment>
<reference evidence="11 12" key="1">
    <citation type="submission" date="2016-10" db="EMBL/GenBank/DDBJ databases">
        <authorList>
            <person name="de Groot N.N."/>
        </authorList>
    </citation>
    <scope>NUCLEOTIDE SEQUENCE [LARGE SCALE GENOMIC DNA]</scope>
    <source>
        <strain evidence="11 12">MAR_2009_71</strain>
    </source>
</reference>
<dbReference type="FunFam" id="3.40.50.300:FF:000522">
    <property type="entry name" value="Gluconokinase"/>
    <property type="match status" value="1"/>
</dbReference>
<evidence type="ECO:0000256" key="3">
    <source>
        <dbReference type="ARBA" id="ARBA00012054"/>
    </source>
</evidence>
<dbReference type="InterPro" id="IPR031322">
    <property type="entry name" value="Shikimate/glucono_kinase"/>
</dbReference>
<keyword evidence="5 10" id="KW-0547">Nucleotide-binding</keyword>
<accession>A0A1H4T1R9</accession>
<dbReference type="PANTHER" id="PTHR43442">
    <property type="entry name" value="GLUCONOKINASE-RELATED"/>
    <property type="match status" value="1"/>
</dbReference>
<comment type="similarity">
    <text evidence="2 10">Belongs to the gluconokinase GntK/GntV family.</text>
</comment>
<dbReference type="GO" id="GO:0019521">
    <property type="term" value="P:D-gluconate metabolic process"/>
    <property type="evidence" value="ECO:0007669"/>
    <property type="project" value="UniProtKB-KW"/>
</dbReference>
<evidence type="ECO:0000256" key="1">
    <source>
        <dbReference type="ARBA" id="ARBA00004761"/>
    </source>
</evidence>
<dbReference type="CDD" id="cd02021">
    <property type="entry name" value="GntK"/>
    <property type="match status" value="1"/>
</dbReference>
<dbReference type="PRINTS" id="PR01100">
    <property type="entry name" value="SHIKIMTKNASE"/>
</dbReference>
<proteinExistence type="inferred from homology"/>
<dbReference type="GO" id="GO:0005737">
    <property type="term" value="C:cytoplasm"/>
    <property type="evidence" value="ECO:0007669"/>
    <property type="project" value="TreeGrafter"/>
</dbReference>
<evidence type="ECO:0000256" key="5">
    <source>
        <dbReference type="ARBA" id="ARBA00022741"/>
    </source>
</evidence>
<comment type="catalytic activity">
    <reaction evidence="9 10">
        <text>D-gluconate + ATP = 6-phospho-D-gluconate + ADP + H(+)</text>
        <dbReference type="Rhea" id="RHEA:19433"/>
        <dbReference type="ChEBI" id="CHEBI:15378"/>
        <dbReference type="ChEBI" id="CHEBI:18391"/>
        <dbReference type="ChEBI" id="CHEBI:30616"/>
        <dbReference type="ChEBI" id="CHEBI:58759"/>
        <dbReference type="ChEBI" id="CHEBI:456216"/>
        <dbReference type="EC" id="2.7.1.12"/>
    </reaction>
</comment>
<dbReference type="SUPFAM" id="SSF52540">
    <property type="entry name" value="P-loop containing nucleoside triphosphate hydrolases"/>
    <property type="match status" value="1"/>
</dbReference>
<evidence type="ECO:0000256" key="8">
    <source>
        <dbReference type="ARBA" id="ARBA00023064"/>
    </source>
</evidence>
<keyword evidence="7 10" id="KW-0067">ATP-binding</keyword>
<evidence type="ECO:0000313" key="11">
    <source>
        <dbReference type="EMBL" id="SEC50219.1"/>
    </source>
</evidence>
<dbReference type="EC" id="2.7.1.12" evidence="3 10"/>
<dbReference type="InterPro" id="IPR027417">
    <property type="entry name" value="P-loop_NTPase"/>
</dbReference>
<organism evidence="11 12">
    <name type="scientific">Maribacter dokdonensis</name>
    <dbReference type="NCBI Taxonomy" id="320912"/>
    <lineage>
        <taxon>Bacteria</taxon>
        <taxon>Pseudomonadati</taxon>
        <taxon>Bacteroidota</taxon>
        <taxon>Flavobacteriia</taxon>
        <taxon>Flavobacteriales</taxon>
        <taxon>Flavobacteriaceae</taxon>
        <taxon>Maribacter</taxon>
    </lineage>
</organism>
<evidence type="ECO:0000313" key="12">
    <source>
        <dbReference type="Proteomes" id="UP000183038"/>
    </source>
</evidence>
<dbReference type="Pfam" id="PF01202">
    <property type="entry name" value="SKI"/>
    <property type="match status" value="1"/>
</dbReference>
<dbReference type="AlphaFoldDB" id="A0A1H4T1R9"/>
<keyword evidence="8" id="KW-0311">Gluconate utilization</keyword>
<dbReference type="NCBIfam" id="TIGR01313">
    <property type="entry name" value="therm_gnt_kin"/>
    <property type="match status" value="1"/>
</dbReference>
<dbReference type="GO" id="GO:0046316">
    <property type="term" value="F:gluconokinase activity"/>
    <property type="evidence" value="ECO:0007669"/>
    <property type="project" value="UniProtKB-EC"/>
</dbReference>
<dbReference type="PANTHER" id="PTHR43442:SF3">
    <property type="entry name" value="GLUCONOKINASE-RELATED"/>
    <property type="match status" value="1"/>
</dbReference>
<sequence>MVKKQILYVMGVSGSGKSTIGKLLANKLQFPFFDGDDFHPEANVKKMKAGHPLNDDDRQGWLEKLNEVAIENLATGAVIVCSSLKKKYRTILSKNLEDKYKFVYLEGSFDLIDKRLSARKNHYMPAGLLQSQFDILEVPLEAITVSIDQEPNDIVNDIMRKL</sequence>
<dbReference type="Proteomes" id="UP000183038">
    <property type="component" value="Unassembled WGS sequence"/>
</dbReference>
<evidence type="ECO:0000256" key="7">
    <source>
        <dbReference type="ARBA" id="ARBA00022840"/>
    </source>
</evidence>
<dbReference type="EMBL" id="FNTB01000001">
    <property type="protein sequence ID" value="SEC50219.1"/>
    <property type="molecule type" value="Genomic_DNA"/>
</dbReference>
<protein>
    <recommendedName>
        <fullName evidence="3 10">Gluconokinase</fullName>
        <ecNumber evidence="3 10">2.7.1.12</ecNumber>
    </recommendedName>
</protein>
<evidence type="ECO:0000256" key="4">
    <source>
        <dbReference type="ARBA" id="ARBA00022679"/>
    </source>
</evidence>
<evidence type="ECO:0000256" key="2">
    <source>
        <dbReference type="ARBA" id="ARBA00008420"/>
    </source>
</evidence>
<evidence type="ECO:0000256" key="9">
    <source>
        <dbReference type="ARBA" id="ARBA00048090"/>
    </source>
</evidence>
<evidence type="ECO:0000256" key="6">
    <source>
        <dbReference type="ARBA" id="ARBA00022777"/>
    </source>
</evidence>
<dbReference type="Gene3D" id="3.40.50.300">
    <property type="entry name" value="P-loop containing nucleotide triphosphate hydrolases"/>
    <property type="match status" value="1"/>
</dbReference>